<reference evidence="2" key="1">
    <citation type="submission" date="2016-04" db="EMBL/GenBank/DDBJ databases">
        <authorList>
            <person name="Evans L.H."/>
            <person name="Alamgir A."/>
            <person name="Owens N."/>
            <person name="Weber N.D."/>
            <person name="Virtaneva K."/>
            <person name="Barbian K."/>
            <person name="Babar A."/>
            <person name="Rosenke K."/>
        </authorList>
    </citation>
    <scope>NUCLEOTIDE SEQUENCE</scope>
    <source>
        <strain evidence="2">86</strain>
    </source>
</reference>
<protein>
    <submittedName>
        <fullName evidence="2">Uncharacterized protein</fullName>
    </submittedName>
</protein>
<proteinExistence type="predicted"/>
<accession>A0A212K3T9</accession>
<name>A0A212K3T9_9FIRM</name>
<evidence type="ECO:0000256" key="1">
    <source>
        <dbReference type="SAM" id="MobiDB-lite"/>
    </source>
</evidence>
<evidence type="ECO:0000313" key="2">
    <source>
        <dbReference type="EMBL" id="SBW06374.1"/>
    </source>
</evidence>
<organism evidence="2">
    <name type="scientific">uncultured Eubacteriales bacterium</name>
    <dbReference type="NCBI Taxonomy" id="172733"/>
    <lineage>
        <taxon>Bacteria</taxon>
        <taxon>Bacillati</taxon>
        <taxon>Bacillota</taxon>
        <taxon>Clostridia</taxon>
        <taxon>Eubacteriales</taxon>
        <taxon>environmental samples</taxon>
    </lineage>
</organism>
<gene>
    <name evidence="2" type="ORF">KL86CLO1_12154</name>
</gene>
<sequence length="31" mass="3229">MICENTPRLKNGTGLQSPPADNVLGKMTGKG</sequence>
<dbReference type="EMBL" id="FLUN01000001">
    <property type="protein sequence ID" value="SBW06374.1"/>
    <property type="molecule type" value="Genomic_DNA"/>
</dbReference>
<dbReference type="AlphaFoldDB" id="A0A212K3T9"/>
<feature type="region of interest" description="Disordered" evidence="1">
    <location>
        <begin position="1"/>
        <end position="31"/>
    </location>
</feature>